<accession>A9IBH0</accession>
<dbReference type="CDD" id="cd00531">
    <property type="entry name" value="NTF2_like"/>
    <property type="match status" value="1"/>
</dbReference>
<evidence type="ECO:0000313" key="2">
    <source>
        <dbReference type="EMBL" id="CAP41434.1"/>
    </source>
</evidence>
<dbReference type="EMBL" id="AM902716">
    <property type="protein sequence ID" value="CAP41434.1"/>
    <property type="molecule type" value="Genomic_DNA"/>
</dbReference>
<keyword evidence="3" id="KW-1185">Reference proteome</keyword>
<dbReference type="STRING" id="94624.Bpet1102"/>
<dbReference type="InterPro" id="IPR032710">
    <property type="entry name" value="NTF2-like_dom_sf"/>
</dbReference>
<dbReference type="KEGG" id="bpt:Bpet1102"/>
<organism evidence="2 3">
    <name type="scientific">Bordetella petrii (strain ATCC BAA-461 / DSM 12804 / CCUG 43448 / CIP 107267 / Se-1111R)</name>
    <dbReference type="NCBI Taxonomy" id="340100"/>
    <lineage>
        <taxon>Bacteria</taxon>
        <taxon>Pseudomonadati</taxon>
        <taxon>Pseudomonadota</taxon>
        <taxon>Betaproteobacteria</taxon>
        <taxon>Burkholderiales</taxon>
        <taxon>Alcaligenaceae</taxon>
        <taxon>Bordetella</taxon>
    </lineage>
</organism>
<dbReference type="SUPFAM" id="SSF54427">
    <property type="entry name" value="NTF2-like"/>
    <property type="match status" value="1"/>
</dbReference>
<sequence length="191" mass="21821">MTHESLFSPARVADRLEIQDCMYRWCRAVDRLDLDAIRDVFHPDATDDHGPYTGDIEGLIEWIGVRHQPIPFSVHIVSNMLIEFADTDIAVVESYVQTVQHYPVEAKSSLADLAAGSEGEAGKPSQLFSFARYVDRFERRNGAWKIIRRTLVQGQKLIMSPEIATPPSNWPQSRRDRNDFVYQARFEAGLK</sequence>
<dbReference type="Pfam" id="PF13577">
    <property type="entry name" value="SnoaL_4"/>
    <property type="match status" value="1"/>
</dbReference>
<name>A9IBH0_BORPD</name>
<reference evidence="2 3" key="1">
    <citation type="journal article" date="2008" name="BMC Genomics">
        <title>The missing link: Bordetella petrii is endowed with both the metabolic versatility of environmental bacteria and virulence traits of pathogenic Bordetellae.</title>
        <authorList>
            <person name="Gross R."/>
            <person name="Guzman C.A."/>
            <person name="Sebaihia M."/>
            <person name="Martins Dos Santos V.A."/>
            <person name="Pieper D.H."/>
            <person name="Koebnik R."/>
            <person name="Lechner M."/>
            <person name="Bartels D."/>
            <person name="Buhrmester J."/>
            <person name="Choudhuri J.V."/>
            <person name="Ebensen T."/>
            <person name="Gaigalat L."/>
            <person name="Herrmann S."/>
            <person name="Khachane A.N."/>
            <person name="Larisch C."/>
            <person name="Link S."/>
            <person name="Linke B."/>
            <person name="Meyer F."/>
            <person name="Mormann S."/>
            <person name="Nakunst D."/>
            <person name="Rueckert C."/>
            <person name="Schneiker-Bekel S."/>
            <person name="Schulze K."/>
            <person name="Vorhoelter F.J."/>
            <person name="Yevsa T."/>
            <person name="Engle J.T."/>
            <person name="Goldman W.E."/>
            <person name="Puehler A."/>
            <person name="Goebel U.B."/>
            <person name="Goesmann A."/>
            <person name="Bloecker H."/>
            <person name="Kaiser O."/>
            <person name="Martinez-Arias R."/>
        </authorList>
    </citation>
    <scope>NUCLEOTIDE SEQUENCE [LARGE SCALE GENOMIC DNA]</scope>
    <source>
        <strain evidence="3">ATCC BAA-461 / DSM 12804 / CCUG 43448 / CIP 107267 / Se-1111R</strain>
    </source>
</reference>
<evidence type="ECO:0000259" key="1">
    <source>
        <dbReference type="Pfam" id="PF13577"/>
    </source>
</evidence>
<protein>
    <recommendedName>
        <fullName evidence="1">SnoaL-like domain-containing protein</fullName>
    </recommendedName>
</protein>
<gene>
    <name evidence="2" type="ordered locus">Bpet1102</name>
</gene>
<dbReference type="InterPro" id="IPR037401">
    <property type="entry name" value="SnoaL-like"/>
</dbReference>
<dbReference type="Gene3D" id="3.10.450.50">
    <property type="match status" value="1"/>
</dbReference>
<dbReference type="AlphaFoldDB" id="A9IBH0"/>
<feature type="domain" description="SnoaL-like" evidence="1">
    <location>
        <begin position="11"/>
        <end position="150"/>
    </location>
</feature>
<proteinExistence type="predicted"/>
<dbReference type="Proteomes" id="UP000001225">
    <property type="component" value="Chromosome"/>
</dbReference>
<evidence type="ECO:0000313" key="3">
    <source>
        <dbReference type="Proteomes" id="UP000001225"/>
    </source>
</evidence>
<dbReference type="eggNOG" id="COG5517">
    <property type="taxonomic scope" value="Bacteria"/>
</dbReference>